<dbReference type="Gene3D" id="1.20.1250.20">
    <property type="entry name" value="MFS general substrate transporter like domains"/>
    <property type="match status" value="1"/>
</dbReference>
<organism evidence="2 3">
    <name type="scientific">Pycnococcus provasolii</name>
    <dbReference type="NCBI Taxonomy" id="41880"/>
    <lineage>
        <taxon>Eukaryota</taxon>
        <taxon>Viridiplantae</taxon>
        <taxon>Chlorophyta</taxon>
        <taxon>Pseudoscourfieldiophyceae</taxon>
        <taxon>Pseudoscourfieldiales</taxon>
        <taxon>Pycnococcaceae</taxon>
        <taxon>Pycnococcus</taxon>
    </lineage>
</organism>
<dbReference type="Proteomes" id="UP000660262">
    <property type="component" value="Unassembled WGS sequence"/>
</dbReference>
<accession>A0A830HXU6</accession>
<dbReference type="GO" id="GO:0022857">
    <property type="term" value="F:transmembrane transporter activity"/>
    <property type="evidence" value="ECO:0007669"/>
    <property type="project" value="InterPro"/>
</dbReference>
<sequence>MSTTEIGTTSLVVGVADVLGELTVARLGDRMGAHRLRNASYLCAVCLFFLFGLMCQAPLGLSLGAWFLCVLSFEVAFVSSLAMSSKEWPNSNGRAESAVFFAVGAGTIAGSLAGAPLWDLHPRLPGLHTAGLVAGGMTTIGCVCAFVGTRPPPPPPSSSK</sequence>
<comment type="caution">
    <text evidence="2">The sequence shown here is derived from an EMBL/GenBank/DDBJ whole genome shotgun (WGS) entry which is preliminary data.</text>
</comment>
<dbReference type="AlphaFoldDB" id="A0A830HXU6"/>
<dbReference type="InterPro" id="IPR011701">
    <property type="entry name" value="MFS"/>
</dbReference>
<dbReference type="EMBL" id="BNJQ01000035">
    <property type="protein sequence ID" value="GHP11563.1"/>
    <property type="molecule type" value="Genomic_DNA"/>
</dbReference>
<evidence type="ECO:0000256" key="1">
    <source>
        <dbReference type="SAM" id="Phobius"/>
    </source>
</evidence>
<keyword evidence="1" id="KW-1133">Transmembrane helix</keyword>
<feature type="transmembrane region" description="Helical" evidence="1">
    <location>
        <begin position="39"/>
        <end position="59"/>
    </location>
</feature>
<dbReference type="InterPro" id="IPR036259">
    <property type="entry name" value="MFS_trans_sf"/>
</dbReference>
<protein>
    <recommendedName>
        <fullName evidence="4">Major facilitator superfamily (MFS) profile domain-containing protein</fullName>
    </recommendedName>
</protein>
<feature type="transmembrane region" description="Helical" evidence="1">
    <location>
        <begin position="65"/>
        <end position="85"/>
    </location>
</feature>
<keyword evidence="3" id="KW-1185">Reference proteome</keyword>
<evidence type="ECO:0000313" key="2">
    <source>
        <dbReference type="EMBL" id="GHP11563.1"/>
    </source>
</evidence>
<dbReference type="SUPFAM" id="SSF103473">
    <property type="entry name" value="MFS general substrate transporter"/>
    <property type="match status" value="1"/>
</dbReference>
<keyword evidence="1" id="KW-0472">Membrane</keyword>
<keyword evidence="1" id="KW-0812">Transmembrane</keyword>
<dbReference type="Pfam" id="PF07690">
    <property type="entry name" value="MFS_1"/>
    <property type="match status" value="1"/>
</dbReference>
<feature type="transmembrane region" description="Helical" evidence="1">
    <location>
        <begin position="97"/>
        <end position="118"/>
    </location>
</feature>
<proteinExistence type="predicted"/>
<name>A0A830HXU6_9CHLO</name>
<feature type="transmembrane region" description="Helical" evidence="1">
    <location>
        <begin position="130"/>
        <end position="149"/>
    </location>
</feature>
<evidence type="ECO:0008006" key="4">
    <source>
        <dbReference type="Google" id="ProtNLM"/>
    </source>
</evidence>
<reference evidence="2" key="1">
    <citation type="submission" date="2020-10" db="EMBL/GenBank/DDBJ databases">
        <title>Unveiling of a novel bifunctional photoreceptor, Dualchrome1, isolated from a cosmopolitan green alga.</title>
        <authorList>
            <person name="Suzuki S."/>
            <person name="Kawachi M."/>
        </authorList>
    </citation>
    <scope>NUCLEOTIDE SEQUENCE</scope>
    <source>
        <strain evidence="2">NIES 2893</strain>
    </source>
</reference>
<evidence type="ECO:0000313" key="3">
    <source>
        <dbReference type="Proteomes" id="UP000660262"/>
    </source>
</evidence>
<gene>
    <name evidence="2" type="ORF">PPROV_001029100</name>
</gene>